<accession>W8USM0</accession>
<dbReference type="AlphaFoldDB" id="W8USM0"/>
<reference evidence="1 2" key="1">
    <citation type="journal article" date="2014" name="Proc. Natl. Acad. Sci. U.S.A.">
        <title>Molecular dissection of the evolution of carbapenem-resistant multilocus sequence type 258 Klebsiella pneumoniae.</title>
        <authorList>
            <person name="Deleo F.R."/>
            <person name="Chen L."/>
            <person name="Porcella S.F."/>
            <person name="Martens C.A."/>
            <person name="Kobayashi S.D."/>
            <person name="Porter A.R."/>
            <person name="Chavda K.D."/>
            <person name="Jacobs M.R."/>
            <person name="Mathema B."/>
            <person name="Olsen R.J."/>
            <person name="Bonomo R.A."/>
            <person name="Musser J.M."/>
            <person name="Kreiswirth B.N."/>
        </authorList>
    </citation>
    <scope>NUCLEOTIDE SEQUENCE [LARGE SCALE GENOMIC DNA]</scope>
    <source>
        <strain evidence="1">30684/NJST258_2</strain>
    </source>
</reference>
<dbReference type="EMBL" id="CP006918">
    <property type="protein sequence ID" value="AHM82085.1"/>
    <property type="molecule type" value="Genomic_DNA"/>
</dbReference>
<dbReference type="Proteomes" id="UP000019586">
    <property type="component" value="Chromosome"/>
</dbReference>
<protein>
    <submittedName>
        <fullName evidence="1">Uncharacterized protein</fullName>
    </submittedName>
</protein>
<dbReference type="HOGENOM" id="CLU_3044374_0_0_6"/>
<evidence type="ECO:0000313" key="1">
    <source>
        <dbReference type="EMBL" id="AHM82085.1"/>
    </source>
</evidence>
<sequence length="54" mass="5838">MAFAAHVEVQVVTNGGADFHDITARTGSSNFVVIWVNTFFHGRTSVKAASLFQP</sequence>
<gene>
    <name evidence="1" type="ORF">KPNJ2_05321</name>
</gene>
<organism evidence="1 2">
    <name type="scientific">Klebsiella pneumoniae 30684/NJST258_2</name>
    <dbReference type="NCBI Taxonomy" id="1420013"/>
    <lineage>
        <taxon>Bacteria</taxon>
        <taxon>Pseudomonadati</taxon>
        <taxon>Pseudomonadota</taxon>
        <taxon>Gammaproteobacteria</taxon>
        <taxon>Enterobacterales</taxon>
        <taxon>Enterobacteriaceae</taxon>
        <taxon>Klebsiella/Raoultella group</taxon>
        <taxon>Klebsiella</taxon>
        <taxon>Klebsiella pneumoniae complex</taxon>
    </lineage>
</organism>
<dbReference type="KEGG" id="kps:KPNJ2_05321"/>
<proteinExistence type="predicted"/>
<evidence type="ECO:0000313" key="2">
    <source>
        <dbReference type="Proteomes" id="UP000019586"/>
    </source>
</evidence>
<name>W8USM0_KLEPN</name>